<organism evidence="5 6">
    <name type="scientific">Amylocarpus encephaloides</name>
    <dbReference type="NCBI Taxonomy" id="45428"/>
    <lineage>
        <taxon>Eukaryota</taxon>
        <taxon>Fungi</taxon>
        <taxon>Dikarya</taxon>
        <taxon>Ascomycota</taxon>
        <taxon>Pezizomycotina</taxon>
        <taxon>Leotiomycetes</taxon>
        <taxon>Helotiales</taxon>
        <taxon>Helotiales incertae sedis</taxon>
        <taxon>Amylocarpus</taxon>
    </lineage>
</organism>
<keyword evidence="2" id="KW-1015">Disulfide bond</keyword>
<dbReference type="Proteomes" id="UP000824998">
    <property type="component" value="Unassembled WGS sequence"/>
</dbReference>
<evidence type="ECO:0000313" key="5">
    <source>
        <dbReference type="EMBL" id="KAG9231616.1"/>
    </source>
</evidence>
<evidence type="ECO:0000256" key="1">
    <source>
        <dbReference type="ARBA" id="ARBA00008987"/>
    </source>
</evidence>
<dbReference type="PANTHER" id="PTHR46115">
    <property type="entry name" value="THIOREDOXIN-LIKE PROTEIN 1"/>
    <property type="match status" value="1"/>
</dbReference>
<protein>
    <submittedName>
        <fullName evidence="5">Thiol-disulfide exchange intermediate</fullName>
    </submittedName>
</protein>
<dbReference type="OrthoDB" id="10263751at2759"/>
<evidence type="ECO:0000313" key="6">
    <source>
        <dbReference type="Proteomes" id="UP000824998"/>
    </source>
</evidence>
<dbReference type="PROSITE" id="PS00194">
    <property type="entry name" value="THIOREDOXIN_1"/>
    <property type="match status" value="1"/>
</dbReference>
<dbReference type="GO" id="GO:0005737">
    <property type="term" value="C:cytoplasm"/>
    <property type="evidence" value="ECO:0007669"/>
    <property type="project" value="UniProtKB-ARBA"/>
</dbReference>
<sequence>MIEINSLSQFNQLKSGSLLIVDFYATWCGPCKVISPTFQKFASQHAASPSITFAQVDVDKAKDVSQACGITAMPTFQFYKAGKRIDEVKGADVQQLGTKVSYYTTQCAKESPAATPAGGSTEGVTAAGSLRSLIDVKGGRFLSASNLSSIQNIASPPPAGFAIASASGAKVLVYIPFTQAITPSYLEIKVNKNSLPNAPSRIHIGTNVAVKISKDPETGVESNDLDMEGSLAKAENTQAFNVFSDEYVDGLAELKLKASKFTGCKSLLIRIDANLSGEETKVTKISAMDIVGLKA</sequence>
<evidence type="ECO:0000259" key="4">
    <source>
        <dbReference type="PROSITE" id="PS51532"/>
    </source>
</evidence>
<dbReference type="Gene3D" id="2.60.120.470">
    <property type="entry name" value="PITH domain"/>
    <property type="match status" value="1"/>
</dbReference>
<feature type="domain" description="Thioredoxin" evidence="3">
    <location>
        <begin position="1"/>
        <end position="105"/>
    </location>
</feature>
<dbReference type="PRINTS" id="PR00421">
    <property type="entry name" value="THIOREDOXIN"/>
</dbReference>
<dbReference type="InterPro" id="IPR013766">
    <property type="entry name" value="Thioredoxin_domain"/>
</dbReference>
<keyword evidence="6" id="KW-1185">Reference proteome</keyword>
<proteinExistence type="inferred from homology"/>
<dbReference type="InterPro" id="IPR008979">
    <property type="entry name" value="Galactose-bd-like_sf"/>
</dbReference>
<feature type="domain" description="PITH" evidence="4">
    <location>
        <begin position="119"/>
        <end position="295"/>
    </location>
</feature>
<dbReference type="InterPro" id="IPR037047">
    <property type="entry name" value="PITH_dom_sf"/>
</dbReference>
<dbReference type="SUPFAM" id="SSF49785">
    <property type="entry name" value="Galactose-binding domain-like"/>
    <property type="match status" value="1"/>
</dbReference>
<dbReference type="Pfam" id="PF06201">
    <property type="entry name" value="PITH"/>
    <property type="match status" value="1"/>
</dbReference>
<dbReference type="PROSITE" id="PS51352">
    <property type="entry name" value="THIOREDOXIN_2"/>
    <property type="match status" value="1"/>
</dbReference>
<evidence type="ECO:0000256" key="2">
    <source>
        <dbReference type="ARBA" id="ARBA00023157"/>
    </source>
</evidence>
<dbReference type="FunFam" id="3.40.30.10:FF:000245">
    <property type="entry name" value="Thioredoxin"/>
    <property type="match status" value="1"/>
</dbReference>
<dbReference type="InterPro" id="IPR017937">
    <property type="entry name" value="Thioredoxin_CS"/>
</dbReference>
<dbReference type="AlphaFoldDB" id="A0A9P8C440"/>
<dbReference type="InterPro" id="IPR010400">
    <property type="entry name" value="PITH_dom"/>
</dbReference>
<accession>A0A9P8C440</accession>
<dbReference type="InterPro" id="IPR036249">
    <property type="entry name" value="Thioredoxin-like_sf"/>
</dbReference>
<dbReference type="CDD" id="cd02947">
    <property type="entry name" value="TRX_family"/>
    <property type="match status" value="1"/>
</dbReference>
<gene>
    <name evidence="5" type="ORF">BJ875DRAFT_111506</name>
</gene>
<reference evidence="5" key="1">
    <citation type="journal article" date="2021" name="IMA Fungus">
        <title>Genomic characterization of three marine fungi, including Emericellopsis atlantica sp. nov. with signatures of a generalist lifestyle and marine biomass degradation.</title>
        <authorList>
            <person name="Hagestad O.C."/>
            <person name="Hou L."/>
            <person name="Andersen J.H."/>
            <person name="Hansen E.H."/>
            <person name="Altermark B."/>
            <person name="Li C."/>
            <person name="Kuhnert E."/>
            <person name="Cox R.J."/>
            <person name="Crous P.W."/>
            <person name="Spatafora J.W."/>
            <person name="Lail K."/>
            <person name="Amirebrahimi M."/>
            <person name="Lipzen A."/>
            <person name="Pangilinan J."/>
            <person name="Andreopoulos W."/>
            <person name="Hayes R.D."/>
            <person name="Ng V."/>
            <person name="Grigoriev I.V."/>
            <person name="Jackson S.A."/>
            <person name="Sutton T.D.S."/>
            <person name="Dobson A.D.W."/>
            <person name="Rama T."/>
        </authorList>
    </citation>
    <scope>NUCLEOTIDE SEQUENCE</scope>
    <source>
        <strain evidence="5">TRa018bII</strain>
    </source>
</reference>
<name>A0A9P8C440_9HELO</name>
<dbReference type="EMBL" id="MU251590">
    <property type="protein sequence ID" value="KAG9231616.1"/>
    <property type="molecule type" value="Genomic_DNA"/>
</dbReference>
<dbReference type="Gene3D" id="3.40.30.10">
    <property type="entry name" value="Glutaredoxin"/>
    <property type="match status" value="1"/>
</dbReference>
<dbReference type="PROSITE" id="PS51532">
    <property type="entry name" value="PITH"/>
    <property type="match status" value="1"/>
</dbReference>
<comment type="caution">
    <text evidence="5">The sequence shown here is derived from an EMBL/GenBank/DDBJ whole genome shotgun (WGS) entry which is preliminary data.</text>
</comment>
<dbReference type="SUPFAM" id="SSF52833">
    <property type="entry name" value="Thioredoxin-like"/>
    <property type="match status" value="1"/>
</dbReference>
<comment type="similarity">
    <text evidence="1">Belongs to the thioredoxin family.</text>
</comment>
<evidence type="ECO:0000259" key="3">
    <source>
        <dbReference type="PROSITE" id="PS51352"/>
    </source>
</evidence>
<dbReference type="Pfam" id="PF00085">
    <property type="entry name" value="Thioredoxin"/>
    <property type="match status" value="1"/>
</dbReference>